<comment type="similarity">
    <text evidence="1">Belongs to the type-B carboxylesterase/lipase family.</text>
</comment>
<feature type="domain" description="Carboxylesterase type B" evidence="3">
    <location>
        <begin position="5"/>
        <end position="523"/>
    </location>
</feature>
<comment type="caution">
    <text evidence="4">The sequence shown here is derived from an EMBL/GenBank/DDBJ whole genome shotgun (WGS) entry which is preliminary data.</text>
</comment>
<name>A0A1S9RH49_PENBI</name>
<evidence type="ECO:0000256" key="1">
    <source>
        <dbReference type="ARBA" id="ARBA00005964"/>
    </source>
</evidence>
<dbReference type="InterPro" id="IPR029058">
    <property type="entry name" value="AB_hydrolase_fold"/>
</dbReference>
<organism evidence="4 5">
    <name type="scientific">Penicillium brasilianum</name>
    <dbReference type="NCBI Taxonomy" id="104259"/>
    <lineage>
        <taxon>Eukaryota</taxon>
        <taxon>Fungi</taxon>
        <taxon>Dikarya</taxon>
        <taxon>Ascomycota</taxon>
        <taxon>Pezizomycotina</taxon>
        <taxon>Eurotiomycetes</taxon>
        <taxon>Eurotiomycetidae</taxon>
        <taxon>Eurotiales</taxon>
        <taxon>Aspergillaceae</taxon>
        <taxon>Penicillium</taxon>
    </lineage>
</organism>
<keyword evidence="2" id="KW-0378">Hydrolase</keyword>
<sequence>MPGLGTLDGLQYANGVQQFCGIPYASLPKRWTRSTLRTSWYDDHHDGTKLGYYTTPLPIDQHYLTLNSNDCPMPGLIDGDNSNDLVPVPPAAHLLWPPPVDELSGLVMNIVIPRAFDTASNRLPVFVYVHGGSLLYGGANLPIFDAVNLVSRSIEIELPIICVNFNYRIGIGGFLAGEAVAHELKQDGYAGSGNFGFTDQMVAFDWVQKYIGYLGGDPNKVTAVGESAGGISISNQLQAAQPAIFHRAVCMSGLSAAIPPWTMQQHDIFFTAVCRHFKIDPAAPNVLDQLRAIPQQDLADATPDIQGVPAGTGNPCLDGWFYLPDADPRGITAPPDWLEGYMFGDVYHEGIIFHVNLLEDDYHSIRRVIHAHIEDDSLTDQILNAYEITADLPRPEFLERVEHMCGDFGFKILNYALAKECAKHAASTGRSPFLYHFDQRSRLPNSLEGTAYHAYELLYLFGNLEGEMNEDEKKIAREFSMAWIKFANGAEPWRADESPSWMIWGPNGKIELKTESEDQGVRNYTRMNMILQLDDGKAWRKGLAGIDSLVNRRWKLW</sequence>
<reference evidence="5" key="1">
    <citation type="submission" date="2015-09" db="EMBL/GenBank/DDBJ databases">
        <authorList>
            <person name="Fill T.P."/>
            <person name="Baretta J.F."/>
            <person name="de Almeida L.G."/>
            <person name="Rocha M."/>
            <person name="de Souza D.H."/>
            <person name="Malavazi I."/>
            <person name="Cerdeira L.T."/>
            <person name="Hong H."/>
            <person name="Samborskyy M."/>
            <person name="de Vasconcelos A.T."/>
            <person name="Leadlay P."/>
            <person name="Rodrigues-Filho E."/>
        </authorList>
    </citation>
    <scope>NUCLEOTIDE SEQUENCE [LARGE SCALE GENOMIC DNA]</scope>
    <source>
        <strain evidence="5">LaBioMMi 136</strain>
    </source>
</reference>
<proteinExistence type="inferred from homology"/>
<accession>A0A1S9RH49</accession>
<dbReference type="Gene3D" id="3.40.50.1820">
    <property type="entry name" value="alpha/beta hydrolase"/>
    <property type="match status" value="1"/>
</dbReference>
<protein>
    <submittedName>
        <fullName evidence="4">Acetylcholinesterase</fullName>
    </submittedName>
</protein>
<dbReference type="PANTHER" id="PTHR43142">
    <property type="entry name" value="CARBOXYLIC ESTER HYDROLASE"/>
    <property type="match status" value="1"/>
</dbReference>
<dbReference type="Pfam" id="PF00135">
    <property type="entry name" value="COesterase"/>
    <property type="match status" value="1"/>
</dbReference>
<gene>
    <name evidence="4" type="ORF">PEBR_28476</name>
</gene>
<dbReference type="Proteomes" id="UP000190744">
    <property type="component" value="Unassembled WGS sequence"/>
</dbReference>
<dbReference type="GO" id="GO:0072330">
    <property type="term" value="P:monocarboxylic acid biosynthetic process"/>
    <property type="evidence" value="ECO:0007669"/>
    <property type="project" value="UniProtKB-ARBA"/>
</dbReference>
<dbReference type="InterPro" id="IPR002018">
    <property type="entry name" value="CarbesteraseB"/>
</dbReference>
<dbReference type="SUPFAM" id="SSF53474">
    <property type="entry name" value="alpha/beta-Hydrolases"/>
    <property type="match status" value="1"/>
</dbReference>
<dbReference type="EMBL" id="LJBN01000174">
    <property type="protein sequence ID" value="OOQ84833.1"/>
    <property type="molecule type" value="Genomic_DNA"/>
</dbReference>
<dbReference type="GO" id="GO:0017000">
    <property type="term" value="P:antibiotic biosynthetic process"/>
    <property type="evidence" value="ECO:0007669"/>
    <property type="project" value="UniProtKB-ARBA"/>
</dbReference>
<dbReference type="PANTHER" id="PTHR43142:SF1">
    <property type="entry name" value="CARBOXYLIC ESTER HYDROLASE"/>
    <property type="match status" value="1"/>
</dbReference>
<dbReference type="AlphaFoldDB" id="A0A1S9RH49"/>
<dbReference type="GO" id="GO:0016787">
    <property type="term" value="F:hydrolase activity"/>
    <property type="evidence" value="ECO:0007669"/>
    <property type="project" value="UniProtKB-KW"/>
</dbReference>
<evidence type="ECO:0000256" key="2">
    <source>
        <dbReference type="ARBA" id="ARBA00022801"/>
    </source>
</evidence>
<evidence type="ECO:0000259" key="3">
    <source>
        <dbReference type="Pfam" id="PF00135"/>
    </source>
</evidence>
<evidence type="ECO:0000313" key="5">
    <source>
        <dbReference type="Proteomes" id="UP000190744"/>
    </source>
</evidence>
<evidence type="ECO:0000313" key="4">
    <source>
        <dbReference type="EMBL" id="OOQ84833.1"/>
    </source>
</evidence>